<dbReference type="EMBL" id="JAKOGI010000272">
    <property type="protein sequence ID" value="KAJ8438045.1"/>
    <property type="molecule type" value="Genomic_DNA"/>
</dbReference>
<proteinExistence type="predicted"/>
<organism evidence="2 3">
    <name type="scientific">Carnegiea gigantea</name>
    <dbReference type="NCBI Taxonomy" id="171969"/>
    <lineage>
        <taxon>Eukaryota</taxon>
        <taxon>Viridiplantae</taxon>
        <taxon>Streptophyta</taxon>
        <taxon>Embryophyta</taxon>
        <taxon>Tracheophyta</taxon>
        <taxon>Spermatophyta</taxon>
        <taxon>Magnoliopsida</taxon>
        <taxon>eudicotyledons</taxon>
        <taxon>Gunneridae</taxon>
        <taxon>Pentapetalae</taxon>
        <taxon>Caryophyllales</taxon>
        <taxon>Cactineae</taxon>
        <taxon>Cactaceae</taxon>
        <taxon>Cactoideae</taxon>
        <taxon>Echinocereeae</taxon>
        <taxon>Carnegiea</taxon>
    </lineage>
</organism>
<evidence type="ECO:0000313" key="2">
    <source>
        <dbReference type="EMBL" id="KAJ8438045.1"/>
    </source>
</evidence>
<feature type="region of interest" description="Disordered" evidence="1">
    <location>
        <begin position="30"/>
        <end position="59"/>
    </location>
</feature>
<accession>A0A9Q1QEV5</accession>
<gene>
    <name evidence="2" type="ORF">Cgig2_014174</name>
</gene>
<evidence type="ECO:0000256" key="1">
    <source>
        <dbReference type="SAM" id="MobiDB-lite"/>
    </source>
</evidence>
<dbReference type="AlphaFoldDB" id="A0A9Q1QEV5"/>
<keyword evidence="3" id="KW-1185">Reference proteome</keyword>
<feature type="compositionally biased region" description="Basic and acidic residues" evidence="1">
    <location>
        <begin position="245"/>
        <end position="259"/>
    </location>
</feature>
<evidence type="ECO:0000313" key="3">
    <source>
        <dbReference type="Proteomes" id="UP001153076"/>
    </source>
</evidence>
<reference evidence="2" key="1">
    <citation type="submission" date="2022-04" db="EMBL/GenBank/DDBJ databases">
        <title>Carnegiea gigantea Genome sequencing and assembly v2.</title>
        <authorList>
            <person name="Copetti D."/>
            <person name="Sanderson M.J."/>
            <person name="Burquez A."/>
            <person name="Wojciechowski M.F."/>
        </authorList>
    </citation>
    <scope>NUCLEOTIDE SEQUENCE</scope>
    <source>
        <strain evidence="2">SGP5-SGP5p</strain>
        <tissue evidence="2">Aerial part</tissue>
    </source>
</reference>
<feature type="region of interest" description="Disordered" evidence="1">
    <location>
        <begin position="245"/>
        <end position="271"/>
    </location>
</feature>
<feature type="compositionally biased region" description="Low complexity" evidence="1">
    <location>
        <begin position="30"/>
        <end position="41"/>
    </location>
</feature>
<comment type="caution">
    <text evidence="2">The sequence shown here is derived from an EMBL/GenBank/DDBJ whole genome shotgun (WGS) entry which is preliminary data.</text>
</comment>
<sequence>MYLLGLVVDEALPLLLPTALDVSCHCSRVTSRSQRPSSSPSLALHKTKRKSSQNQRRKLTNVGTTRLKEIIRKKLQLREPIQGFPITRLALPALRALHELYGLRHKLGDSPRLIVLPYIELEVLGYLYFLGRGFPKRSETFPQPSSQRRTRKSYFQCFTFDFFSMAVMNLGLLLKQYHPKSPVSLGALWTVCIRLNTRAEPFILIQNLFNHRVKRKPETVVESCAINSYTFRGRFIHGGMRLGDHEGIPSRQEGSDCPDHPVGPSGLGPLGSPLVDAPSKDELLNELSEEELEEASLEEEQVVLDATSALDFDEVRAEKGLCCIPSASSSLGDLMRGIDLVFAILRT</sequence>
<name>A0A9Q1QEV5_9CARY</name>
<protein>
    <submittedName>
        <fullName evidence="2">Uncharacterized protein</fullName>
    </submittedName>
</protein>
<feature type="compositionally biased region" description="Basic residues" evidence="1">
    <location>
        <begin position="45"/>
        <end position="59"/>
    </location>
</feature>
<dbReference type="Proteomes" id="UP001153076">
    <property type="component" value="Unassembled WGS sequence"/>
</dbReference>